<keyword evidence="3" id="KW-1185">Reference proteome</keyword>
<dbReference type="PANTHER" id="PTHR37809">
    <property type="entry name" value="RIBOSOMAL PROTEIN S12 METHYLTHIOTRANSFERASE ACCESSORY FACTOR YCAO"/>
    <property type="match status" value="1"/>
</dbReference>
<reference evidence="2" key="1">
    <citation type="submission" date="2021-12" db="EMBL/GenBank/DDBJ databases">
        <title>Discovery of the Pendulisporaceae a myxobacterial family with distinct sporulation behavior and unique specialized metabolism.</title>
        <authorList>
            <person name="Garcia R."/>
            <person name="Popoff A."/>
            <person name="Bader C.D."/>
            <person name="Loehr J."/>
            <person name="Walesch S."/>
            <person name="Walt C."/>
            <person name="Boldt J."/>
            <person name="Bunk B."/>
            <person name="Haeckl F.J.F.P.J."/>
            <person name="Gunesch A.P."/>
            <person name="Birkelbach J."/>
            <person name="Nuebel U."/>
            <person name="Pietschmann T."/>
            <person name="Bach T."/>
            <person name="Mueller R."/>
        </authorList>
    </citation>
    <scope>NUCLEOTIDE SEQUENCE</scope>
    <source>
        <strain evidence="2">MSr11367</strain>
    </source>
</reference>
<feature type="domain" description="YcaO" evidence="1">
    <location>
        <begin position="64"/>
        <end position="405"/>
    </location>
</feature>
<dbReference type="EMBL" id="CP089983">
    <property type="protein sequence ID" value="WXB00489.1"/>
    <property type="molecule type" value="Genomic_DNA"/>
</dbReference>
<proteinExistence type="predicted"/>
<accession>A0ABZ2KP88</accession>
<evidence type="ECO:0000313" key="2">
    <source>
        <dbReference type="EMBL" id="WXB00489.1"/>
    </source>
</evidence>
<gene>
    <name evidence="2" type="ORF">LVJ94_26640</name>
</gene>
<dbReference type="Pfam" id="PF02624">
    <property type="entry name" value="YcaO"/>
    <property type="match status" value="1"/>
</dbReference>
<dbReference type="PANTHER" id="PTHR37809:SF1">
    <property type="entry name" value="RIBOSOMAL PROTEIN S12 METHYLTHIOTRANSFERASE ACCESSORY FACTOR YCAO"/>
    <property type="match status" value="1"/>
</dbReference>
<dbReference type="InterPro" id="IPR003776">
    <property type="entry name" value="YcaO-like_dom"/>
</dbReference>
<sequence>MTPKGYSAGTHRTVAPAETLARVRRLMPVFGITRIANVTGLDRVGIPVVMVCRPNARSLAVSQGKGLDLDAAKASGLMESVEVWHAERVQLPLRLASLNELRYEHTVADVARLPRAAGGAFHDHARLLWVEGTDLLSSAGTFVPFELVHTNYVRPLPTGSGAFLMSTNGLASGNHPLEALSHAICELVERDATTLWNLMSTDAQRDTMIDVATIDDPACVHVLTRIARAELDVAIWETTSDVGLPSFLCAVLDRSPDARSAMPLSSGAGCHPSRGIALLRALTEAVQTRLTFISGSRDDVARGTYEASRDLRVLERFRSRFRDRAGKHFGDGPGREHARFEDDVAWELAALRGAGIAQVIAVDLTRPEFGIPVVRVVAPGLESIGDAPGYRPGARARQRISEGRA</sequence>
<organism evidence="2 3">
    <name type="scientific">Pendulispora rubella</name>
    <dbReference type="NCBI Taxonomy" id="2741070"/>
    <lineage>
        <taxon>Bacteria</taxon>
        <taxon>Pseudomonadati</taxon>
        <taxon>Myxococcota</taxon>
        <taxon>Myxococcia</taxon>
        <taxon>Myxococcales</taxon>
        <taxon>Sorangiineae</taxon>
        <taxon>Pendulisporaceae</taxon>
        <taxon>Pendulispora</taxon>
    </lineage>
</organism>
<protein>
    <submittedName>
        <fullName evidence="2">YcaO-like family protein</fullName>
    </submittedName>
</protein>
<dbReference type="NCBIfam" id="TIGR00702">
    <property type="entry name" value="YcaO-type kinase domain"/>
    <property type="match status" value="1"/>
</dbReference>
<dbReference type="Gene3D" id="3.30.1330.230">
    <property type="match status" value="2"/>
</dbReference>
<dbReference type="PROSITE" id="PS51664">
    <property type="entry name" value="YCAO"/>
    <property type="match status" value="1"/>
</dbReference>
<evidence type="ECO:0000313" key="3">
    <source>
        <dbReference type="Proteomes" id="UP001374803"/>
    </source>
</evidence>
<name>A0ABZ2KP88_9BACT</name>
<dbReference type="RefSeq" id="WP_394830090.1">
    <property type="nucleotide sequence ID" value="NZ_CP089929.1"/>
</dbReference>
<evidence type="ECO:0000259" key="1">
    <source>
        <dbReference type="PROSITE" id="PS51664"/>
    </source>
</evidence>
<dbReference type="Proteomes" id="UP001374803">
    <property type="component" value="Chromosome"/>
</dbReference>